<dbReference type="EC" id="2.7.13.3" evidence="3"/>
<dbReference type="PROSITE" id="PS50110">
    <property type="entry name" value="RESPONSE_REGULATORY"/>
    <property type="match status" value="1"/>
</dbReference>
<evidence type="ECO:0000256" key="8">
    <source>
        <dbReference type="ARBA" id="ARBA00022777"/>
    </source>
</evidence>
<comment type="caution">
    <text evidence="23">The sequence shown here is derived from an EMBL/GenBank/DDBJ whole genome shotgun (WGS) entry which is preliminary data.</text>
</comment>
<organism evidence="23 24">
    <name type="scientific">Pseudoalteromonas piscicida</name>
    <dbReference type="NCBI Taxonomy" id="43662"/>
    <lineage>
        <taxon>Bacteria</taxon>
        <taxon>Pseudomonadati</taxon>
        <taxon>Pseudomonadota</taxon>
        <taxon>Gammaproteobacteria</taxon>
        <taxon>Alteromonadales</taxon>
        <taxon>Pseudoalteromonadaceae</taxon>
        <taxon>Pseudoalteromonas</taxon>
    </lineage>
</organism>
<evidence type="ECO:0000256" key="10">
    <source>
        <dbReference type="ARBA" id="ARBA00022989"/>
    </source>
</evidence>
<evidence type="ECO:0000256" key="13">
    <source>
        <dbReference type="ARBA" id="ARBA00064003"/>
    </source>
</evidence>
<dbReference type="SUPFAM" id="SSF55785">
    <property type="entry name" value="PYP-like sensor domain (PAS domain)"/>
    <property type="match status" value="1"/>
</dbReference>
<dbReference type="Pfam" id="PF00072">
    <property type="entry name" value="Response_reg"/>
    <property type="match status" value="1"/>
</dbReference>
<dbReference type="GO" id="GO:0016020">
    <property type="term" value="C:membrane"/>
    <property type="evidence" value="ECO:0007669"/>
    <property type="project" value="UniProtKB-SubCell"/>
</dbReference>
<dbReference type="FunFam" id="1.10.287.130:FF:000002">
    <property type="entry name" value="Two-component osmosensing histidine kinase"/>
    <property type="match status" value="1"/>
</dbReference>
<dbReference type="Pfam" id="PF03924">
    <property type="entry name" value="CHASE"/>
    <property type="match status" value="1"/>
</dbReference>
<dbReference type="PROSITE" id="PS50113">
    <property type="entry name" value="PAC"/>
    <property type="match status" value="1"/>
</dbReference>
<dbReference type="InterPro" id="IPR006189">
    <property type="entry name" value="CHASE_dom"/>
</dbReference>
<dbReference type="Gene3D" id="3.30.450.20">
    <property type="entry name" value="PAS domain"/>
    <property type="match status" value="1"/>
</dbReference>
<evidence type="ECO:0000313" key="23">
    <source>
        <dbReference type="EMBL" id="PCK33293.1"/>
    </source>
</evidence>
<dbReference type="Pfam" id="PF00512">
    <property type="entry name" value="HisKA"/>
    <property type="match status" value="1"/>
</dbReference>
<evidence type="ECO:0000259" key="21">
    <source>
        <dbReference type="PROSITE" id="PS50113"/>
    </source>
</evidence>
<feature type="transmembrane region" description="Helical" evidence="17">
    <location>
        <begin position="318"/>
        <end position="341"/>
    </location>
</feature>
<keyword evidence="24" id="KW-1185">Reference proteome</keyword>
<gene>
    <name evidence="23" type="ORF">CEX98_02005</name>
</gene>
<keyword evidence="12 17" id="KW-0472">Membrane</keyword>
<keyword evidence="16" id="KW-0175">Coiled coil</keyword>
<dbReference type="SUPFAM" id="SSF47384">
    <property type="entry name" value="Homodimeric domain of signal transducing histidine kinase"/>
    <property type="match status" value="1"/>
</dbReference>
<dbReference type="FunFam" id="3.30.565.10:FF:000010">
    <property type="entry name" value="Sensor histidine kinase RcsC"/>
    <property type="match status" value="1"/>
</dbReference>
<dbReference type="SMART" id="SM00387">
    <property type="entry name" value="HATPase_c"/>
    <property type="match status" value="1"/>
</dbReference>
<dbReference type="GO" id="GO:0005524">
    <property type="term" value="F:ATP binding"/>
    <property type="evidence" value="ECO:0007669"/>
    <property type="project" value="UniProtKB-KW"/>
</dbReference>
<feature type="coiled-coil region" evidence="16">
    <location>
        <begin position="339"/>
        <end position="372"/>
    </location>
</feature>
<evidence type="ECO:0000256" key="16">
    <source>
        <dbReference type="SAM" id="Coils"/>
    </source>
</evidence>
<dbReference type="PROSITE" id="PS50839">
    <property type="entry name" value="CHASE"/>
    <property type="match status" value="1"/>
</dbReference>
<evidence type="ECO:0000256" key="9">
    <source>
        <dbReference type="ARBA" id="ARBA00022840"/>
    </source>
</evidence>
<evidence type="ECO:0000256" key="7">
    <source>
        <dbReference type="ARBA" id="ARBA00022741"/>
    </source>
</evidence>
<dbReference type="Gene3D" id="3.40.50.2300">
    <property type="match status" value="1"/>
</dbReference>
<dbReference type="SUPFAM" id="SSF52172">
    <property type="entry name" value="CheY-like"/>
    <property type="match status" value="1"/>
</dbReference>
<dbReference type="GO" id="GO:0000155">
    <property type="term" value="F:phosphorelay sensor kinase activity"/>
    <property type="evidence" value="ECO:0007669"/>
    <property type="project" value="InterPro"/>
</dbReference>
<feature type="domain" description="PAS" evidence="20">
    <location>
        <begin position="383"/>
        <end position="429"/>
    </location>
</feature>
<evidence type="ECO:0000256" key="2">
    <source>
        <dbReference type="ARBA" id="ARBA00004370"/>
    </source>
</evidence>
<sequence>MPLAPARKLHEAKLLPLIAALLVLIGSMVYGLVLYEQEKQSHAQKVSSALVLRLDHVTEGVNERVTLYWYGILGLRSAIYADQQQHFDYQSMQRYIRSFDFQAEYPGARGVGIIKYVPVDRVNAFIAQAQAERSDRPFAIKTLNPHNDSKFVIQYIEPEQPNEQAVGLDIGSEASRRIAALDAAASNEPRLTAPITLVQADNKVKYGFLILAPIYTSVDVASDSQTRIENLVGWTYSPLLIDEILTTLLAFRQDIAIQISDVTNRDDKIAFYQAPHQSEQTSSVSAAKKISLFGRTWEIETKPTAQFIRSLNLVSPNAILQVALLVSLLLAIIIYILLLSFTRQRLAEKEKLAAEEEKAQSLTKVNSSLEQEVKSRTKEILKYSQLHTSIVEGSGYAIIATDPDGIITQFNPAAERLLGYKKSELVGKSSPAIFHLEQEVVAKANTLSTELGRTIEPGFEVFVAKAKQGVVDTSRWTYVTKQNRHVQIKLNVTALTDDQGHIDGFLGIAYDLTEQLKHERELSQAKDAAEQAAKAKSVFLANMSHEIRTPMNGLYGTLQLLKSEPLNSTASNLLEKATYSVKALNTIINDILDFSKIEAGRIEIEERPFNIEVLVENLRSDFLVLAKNKGLQFKIHVELDHKYWLGDEVRIRQVLLNLLSNSIKFTEAGSVITHIQPLANNTGMHITVSDTGIGMTQATINKLFSRFEQADKSTTRKFGGTGLGLSITRSLVELMGGTIRVESQPDEGSVFIVELPLALAEHTCEPHQDITLEAADLSDVSILLAEDNPVNQLVVRSMISKAKGEVAIANNGKESIEQFELNKPDLILMDIQMPEMDGVEACKRLKRKDPNIPIIALTANAFAEDKALYERVGFDGYVAKPIEQLELINTIATVLAQSRNVQ</sequence>
<dbReference type="EMBL" id="NKHF01000008">
    <property type="protein sequence ID" value="PCK33293.1"/>
    <property type="molecule type" value="Genomic_DNA"/>
</dbReference>
<evidence type="ECO:0000256" key="14">
    <source>
        <dbReference type="ARBA" id="ARBA00068150"/>
    </source>
</evidence>
<evidence type="ECO:0000256" key="11">
    <source>
        <dbReference type="ARBA" id="ARBA00023012"/>
    </source>
</evidence>
<keyword evidence="8 23" id="KW-0418">Kinase</keyword>
<evidence type="ECO:0000256" key="1">
    <source>
        <dbReference type="ARBA" id="ARBA00000085"/>
    </source>
</evidence>
<dbReference type="NCBIfam" id="TIGR00229">
    <property type="entry name" value="sensory_box"/>
    <property type="match status" value="1"/>
</dbReference>
<keyword evidence="7" id="KW-0547">Nucleotide-binding</keyword>
<dbReference type="InterPro" id="IPR005467">
    <property type="entry name" value="His_kinase_dom"/>
</dbReference>
<dbReference type="InterPro" id="IPR013767">
    <property type="entry name" value="PAS_fold"/>
</dbReference>
<accession>A0A2A5JUY6</accession>
<dbReference type="AlphaFoldDB" id="A0A2A5JUY6"/>
<evidence type="ECO:0000256" key="12">
    <source>
        <dbReference type="ARBA" id="ARBA00023136"/>
    </source>
</evidence>
<reference evidence="24" key="1">
    <citation type="journal article" date="2019" name="Genome Announc.">
        <title>Draft Genome Sequence of Pseudoalteromonas piscicida Strain 36Y ROTHPW, an Hypersaline Seawater Isolate from the South Coast of Sonora, Mexico.</title>
        <authorList>
            <person name="Sanchez-Diaz R."/>
            <person name="Molina-Garza Z.J."/>
            <person name="Cruz-Suarez L.E."/>
            <person name="Selvin J."/>
            <person name="Kiran G.S."/>
            <person name="Ibarra-Gamez J.C."/>
            <person name="Gomez-Gil B."/>
            <person name="Galaviz-Silva L."/>
        </authorList>
    </citation>
    <scope>NUCLEOTIDE SEQUENCE [LARGE SCALE GENOMIC DNA]</scope>
    <source>
        <strain evidence="24">36Y_RITHPW</strain>
    </source>
</reference>
<dbReference type="InterPro" id="IPR004358">
    <property type="entry name" value="Sig_transdc_His_kin-like_C"/>
</dbReference>
<evidence type="ECO:0000256" key="4">
    <source>
        <dbReference type="ARBA" id="ARBA00022553"/>
    </source>
</evidence>
<dbReference type="OrthoDB" id="9810730at2"/>
<dbReference type="SMART" id="SM01079">
    <property type="entry name" value="CHASE"/>
    <property type="match status" value="1"/>
</dbReference>
<dbReference type="InterPro" id="IPR000700">
    <property type="entry name" value="PAS-assoc_C"/>
</dbReference>
<keyword evidence="11" id="KW-0902">Two-component regulatory system</keyword>
<dbReference type="InterPro" id="IPR036890">
    <property type="entry name" value="HATPase_C_sf"/>
</dbReference>
<dbReference type="PRINTS" id="PR00344">
    <property type="entry name" value="BCTRLSENSOR"/>
</dbReference>
<dbReference type="SUPFAM" id="SSF55874">
    <property type="entry name" value="ATPase domain of HSP90 chaperone/DNA topoisomerase II/histidine kinase"/>
    <property type="match status" value="1"/>
</dbReference>
<evidence type="ECO:0000256" key="5">
    <source>
        <dbReference type="ARBA" id="ARBA00022679"/>
    </source>
</evidence>
<feature type="modified residue" description="4-aspartylphosphate" evidence="15">
    <location>
        <position position="830"/>
    </location>
</feature>
<keyword evidence="4 15" id="KW-0597">Phosphoprotein</keyword>
<dbReference type="SMART" id="SM00448">
    <property type="entry name" value="REC"/>
    <property type="match status" value="1"/>
</dbReference>
<evidence type="ECO:0000259" key="19">
    <source>
        <dbReference type="PROSITE" id="PS50110"/>
    </source>
</evidence>
<dbReference type="GO" id="GO:0006355">
    <property type="term" value="P:regulation of DNA-templated transcription"/>
    <property type="evidence" value="ECO:0007669"/>
    <property type="project" value="InterPro"/>
</dbReference>
<evidence type="ECO:0000259" key="22">
    <source>
        <dbReference type="PROSITE" id="PS50839"/>
    </source>
</evidence>
<dbReference type="InterPro" id="IPR001789">
    <property type="entry name" value="Sig_transdc_resp-reg_receiver"/>
</dbReference>
<dbReference type="PANTHER" id="PTHR43047">
    <property type="entry name" value="TWO-COMPONENT HISTIDINE PROTEIN KINASE"/>
    <property type="match status" value="1"/>
</dbReference>
<dbReference type="InterPro" id="IPR042240">
    <property type="entry name" value="CHASE_sf"/>
</dbReference>
<dbReference type="PROSITE" id="PS50112">
    <property type="entry name" value="PAS"/>
    <property type="match status" value="1"/>
</dbReference>
<dbReference type="CDD" id="cd17546">
    <property type="entry name" value="REC_hyHK_CKI1_RcsC-like"/>
    <property type="match status" value="1"/>
</dbReference>
<evidence type="ECO:0000259" key="20">
    <source>
        <dbReference type="PROSITE" id="PS50112"/>
    </source>
</evidence>
<evidence type="ECO:0000256" key="15">
    <source>
        <dbReference type="PROSITE-ProRule" id="PRU00169"/>
    </source>
</evidence>
<dbReference type="PROSITE" id="PS50109">
    <property type="entry name" value="HIS_KIN"/>
    <property type="match status" value="1"/>
</dbReference>
<evidence type="ECO:0000256" key="17">
    <source>
        <dbReference type="SAM" id="Phobius"/>
    </source>
</evidence>
<comment type="subcellular location">
    <subcellularLocation>
        <location evidence="2">Membrane</location>
    </subcellularLocation>
</comment>
<dbReference type="SMART" id="SM00091">
    <property type="entry name" value="PAS"/>
    <property type="match status" value="1"/>
</dbReference>
<feature type="domain" description="Response regulatory" evidence="19">
    <location>
        <begin position="781"/>
        <end position="895"/>
    </location>
</feature>
<dbReference type="CDD" id="cd00130">
    <property type="entry name" value="PAS"/>
    <property type="match status" value="1"/>
</dbReference>
<dbReference type="InterPro" id="IPR035965">
    <property type="entry name" value="PAS-like_dom_sf"/>
</dbReference>
<dbReference type="Proteomes" id="UP000228621">
    <property type="component" value="Unassembled WGS sequence"/>
</dbReference>
<dbReference type="Gene3D" id="3.30.450.350">
    <property type="entry name" value="CHASE domain"/>
    <property type="match status" value="1"/>
</dbReference>
<protein>
    <recommendedName>
        <fullName evidence="14">Sensory/regulatory protein RpfC</fullName>
        <ecNumber evidence="3">2.7.13.3</ecNumber>
    </recommendedName>
</protein>
<dbReference type="SMART" id="SM00388">
    <property type="entry name" value="HisKA"/>
    <property type="match status" value="1"/>
</dbReference>
<keyword evidence="5" id="KW-0808">Transferase</keyword>
<dbReference type="Gene3D" id="1.10.287.130">
    <property type="match status" value="1"/>
</dbReference>
<evidence type="ECO:0000313" key="24">
    <source>
        <dbReference type="Proteomes" id="UP000228621"/>
    </source>
</evidence>
<dbReference type="InterPro" id="IPR003661">
    <property type="entry name" value="HisK_dim/P_dom"/>
</dbReference>
<dbReference type="InterPro" id="IPR000014">
    <property type="entry name" value="PAS"/>
</dbReference>
<dbReference type="Pfam" id="PF02518">
    <property type="entry name" value="HATPase_c"/>
    <property type="match status" value="1"/>
</dbReference>
<evidence type="ECO:0000259" key="18">
    <source>
        <dbReference type="PROSITE" id="PS50109"/>
    </source>
</evidence>
<keyword evidence="6 17" id="KW-0812">Transmembrane</keyword>
<dbReference type="Gene3D" id="3.30.565.10">
    <property type="entry name" value="Histidine kinase-like ATPase, C-terminal domain"/>
    <property type="match status" value="1"/>
</dbReference>
<dbReference type="Pfam" id="PF00989">
    <property type="entry name" value="PAS"/>
    <property type="match status" value="1"/>
</dbReference>
<keyword evidence="10 17" id="KW-1133">Transmembrane helix</keyword>
<dbReference type="CDD" id="cd16922">
    <property type="entry name" value="HATPase_EvgS-ArcB-TorS-like"/>
    <property type="match status" value="1"/>
</dbReference>
<dbReference type="RefSeq" id="WP_099640470.1">
    <property type="nucleotide sequence ID" value="NZ_NKHF01000008.1"/>
</dbReference>
<dbReference type="InterPro" id="IPR003594">
    <property type="entry name" value="HATPase_dom"/>
</dbReference>
<feature type="domain" description="Histidine kinase" evidence="18">
    <location>
        <begin position="542"/>
        <end position="759"/>
    </location>
</feature>
<feature type="domain" description="PAC" evidence="21">
    <location>
        <begin position="472"/>
        <end position="524"/>
    </location>
</feature>
<dbReference type="PANTHER" id="PTHR43047:SF64">
    <property type="entry name" value="HISTIDINE KINASE CONTAINING CHEY-HOMOLOGOUS RECEIVER DOMAIN AND PAS DOMAIN-RELATED"/>
    <property type="match status" value="1"/>
</dbReference>
<dbReference type="CDD" id="cd00082">
    <property type="entry name" value="HisKA"/>
    <property type="match status" value="1"/>
</dbReference>
<keyword evidence="9" id="KW-0067">ATP-binding</keyword>
<evidence type="ECO:0000256" key="3">
    <source>
        <dbReference type="ARBA" id="ARBA00012438"/>
    </source>
</evidence>
<comment type="subunit">
    <text evidence="13">At low DSF concentrations, interacts with RpfF.</text>
</comment>
<evidence type="ECO:0000256" key="6">
    <source>
        <dbReference type="ARBA" id="ARBA00022692"/>
    </source>
</evidence>
<proteinExistence type="predicted"/>
<comment type="catalytic activity">
    <reaction evidence="1">
        <text>ATP + protein L-histidine = ADP + protein N-phospho-L-histidine.</text>
        <dbReference type="EC" id="2.7.13.3"/>
    </reaction>
</comment>
<dbReference type="InterPro" id="IPR011006">
    <property type="entry name" value="CheY-like_superfamily"/>
</dbReference>
<name>A0A2A5JUY6_PSEO7</name>
<dbReference type="InterPro" id="IPR036097">
    <property type="entry name" value="HisK_dim/P_sf"/>
</dbReference>
<feature type="domain" description="CHASE" evidence="22">
    <location>
        <begin position="148"/>
        <end position="248"/>
    </location>
</feature>